<dbReference type="EMBL" id="JAEUBG010003403">
    <property type="protein sequence ID" value="KAH3682811.1"/>
    <property type="molecule type" value="Genomic_DNA"/>
</dbReference>
<reference evidence="1" key="2">
    <citation type="submission" date="2021-01" db="EMBL/GenBank/DDBJ databases">
        <authorList>
            <person name="Schikora-Tamarit M.A."/>
        </authorList>
    </citation>
    <scope>NUCLEOTIDE SEQUENCE</scope>
    <source>
        <strain evidence="1">CBS2887</strain>
    </source>
</reference>
<evidence type="ECO:0000313" key="2">
    <source>
        <dbReference type="Proteomes" id="UP000774326"/>
    </source>
</evidence>
<accession>A0A9P8Q2H3</accession>
<dbReference type="Proteomes" id="UP000774326">
    <property type="component" value="Unassembled WGS sequence"/>
</dbReference>
<evidence type="ECO:0000313" key="1">
    <source>
        <dbReference type="EMBL" id="KAH3682811.1"/>
    </source>
</evidence>
<name>A0A9P8Q2H3_WICPI</name>
<protein>
    <submittedName>
        <fullName evidence="1">Uncharacterized protein</fullName>
    </submittedName>
</protein>
<gene>
    <name evidence="1" type="ORF">WICPIJ_006217</name>
</gene>
<reference evidence="1" key="1">
    <citation type="journal article" date="2021" name="Open Biol.">
        <title>Shared evolutionary footprints suggest mitochondrial oxidative damage underlies multiple complex I losses in fungi.</title>
        <authorList>
            <person name="Schikora-Tamarit M.A."/>
            <person name="Marcet-Houben M."/>
            <person name="Nosek J."/>
            <person name="Gabaldon T."/>
        </authorList>
    </citation>
    <scope>NUCLEOTIDE SEQUENCE</scope>
    <source>
        <strain evidence="1">CBS2887</strain>
    </source>
</reference>
<keyword evidence="2" id="KW-1185">Reference proteome</keyword>
<organism evidence="1 2">
    <name type="scientific">Wickerhamomyces pijperi</name>
    <name type="common">Yeast</name>
    <name type="synonym">Pichia pijperi</name>
    <dbReference type="NCBI Taxonomy" id="599730"/>
    <lineage>
        <taxon>Eukaryota</taxon>
        <taxon>Fungi</taxon>
        <taxon>Dikarya</taxon>
        <taxon>Ascomycota</taxon>
        <taxon>Saccharomycotina</taxon>
        <taxon>Saccharomycetes</taxon>
        <taxon>Phaffomycetales</taxon>
        <taxon>Wickerhamomycetaceae</taxon>
        <taxon>Wickerhamomyces</taxon>
    </lineage>
</organism>
<proteinExistence type="predicted"/>
<dbReference type="AlphaFoldDB" id="A0A9P8Q2H3"/>
<comment type="caution">
    <text evidence="1">The sequence shown here is derived from an EMBL/GenBank/DDBJ whole genome shotgun (WGS) entry which is preliminary data.</text>
</comment>
<sequence>MVVVKTTKRIPPPGPNLSTLGKNPLLEHGVLNSGLDDIEWGVQDGTESGLVDLGELVIGSELGGSLWSFHQDWSSDTLVQSGWAFVFDNLGETVHNTAVLGLSTGTNLQLNTGLDDVQWVHHKNFRDTGNGTG</sequence>